<dbReference type="KEGG" id="vsp:VS_1384"/>
<dbReference type="STRING" id="575788.VS_1384"/>
<dbReference type="eggNOG" id="ENOG502Z8ER">
    <property type="taxonomic scope" value="Bacteria"/>
</dbReference>
<dbReference type="NCBIfam" id="NF038336">
    <property type="entry name" value="YjiT_fam"/>
    <property type="match status" value="1"/>
</dbReference>
<dbReference type="EMBL" id="FM954972">
    <property type="protein sequence ID" value="CAV18547.1"/>
    <property type="molecule type" value="Genomic_DNA"/>
</dbReference>
<evidence type="ECO:0000313" key="1">
    <source>
        <dbReference type="EMBL" id="CAV18547.1"/>
    </source>
</evidence>
<proteinExistence type="predicted"/>
<dbReference type="HOGENOM" id="CLU_009762_2_0_6"/>
<accession>B7VNH1</accession>
<name>B7VNH1_VIBA3</name>
<evidence type="ECO:0000313" key="2">
    <source>
        <dbReference type="Proteomes" id="UP000009100"/>
    </source>
</evidence>
<organism evidence="1 2">
    <name type="scientific">Vibrio atlanticus (strain LGP32)</name>
    <name type="common">Vibrio splendidus (strain Mel32)</name>
    <dbReference type="NCBI Taxonomy" id="575788"/>
    <lineage>
        <taxon>Bacteria</taxon>
        <taxon>Pseudomonadati</taxon>
        <taxon>Pseudomonadota</taxon>
        <taxon>Gammaproteobacteria</taxon>
        <taxon>Vibrionales</taxon>
        <taxon>Vibrionaceae</taxon>
        <taxon>Vibrio</taxon>
    </lineage>
</organism>
<dbReference type="InterPro" id="IPR047879">
    <property type="entry name" value="YjiT"/>
</dbReference>
<gene>
    <name evidence="1" type="ordered locus">VS_1384</name>
</gene>
<sequence>MTIQTNSSDLSSRSTLSLERTQSISHWLDNFINKRTNKNISASEGLFQYHMTQQEYQVLRKTLANGANFSVQSRFSDKWCSAFVLYGAEWFRREYSRDWSWLPIFQSLGLELNHSQISDIVVRGLTGYWKKPLAKFSNGHNDYIGSVFSEGGLPSNLLSNDVNLQQANHYQNAFFAIFERYQDAKGLGSYAIEALISSRITGFPETLQTARTVKLITNMIDKLDSLVYQFGLETQTNPAQYLDKQFPLWRESFPLPLENETGSAFLSQLLSTASKEVNKARVVRKHLQCRHSVSVGQQAIYSLVSLPHLCVFELSLTALTSSRLELAVFEGAEQIASLGTGFAQTCENGVSVRMRNPTIEVRRRKPSSELYVVAMQSGRKLADIALPNSSLDIGESPLTLSSESDKWEVMSQSTFSTRRSKVALLLPANAIVQPVYGDFELANIQFNDLPIYHLNGQCEIKIGSDERYIVTSGSDDFTTPGYVLKGEQVQFPTQPAIVFKGIPNVVEELSQSPLSVEEELNIFLDNTPLRALSSSEFNGRQLLTVKDEQGLIKLKKRVGILPKDFEVEFENGGQPKQGVIRFLTKSPCTWKLVSDTVTVESFTNNDGVKEVRLIANDKPPASVRFAIQANILAAPITIEVPFPARGAVAYNKAGRPLSQRLSVEGLLGSRLFLFSTRGIPATFQLEAELRAKAQSKLHVPPYFRWQYKVTDKPVEISLYGLKGQILELLSLSEMLDSEVELRLTGPGRTLSFVVSHYSTMLEHDRHNHTISVRSTAISEASQVKPVLMSLANPEQSTFALTPCHSEGVATGEYELPEMIHRGGPWLVIPEKGSEVFFRAKFFPGEAHERNGEVKTLQKASELFHPRFEPNVIADVIEQMAEDWSHSGWEYLKQTYSNYGHLPLSTFEVWRHLVRNERALAVAVFRLEFDDKCVSQMDAELPLLWETIEISHWQHAISLLTQTLQAIGLEATLVTNMVEQQVSKLGLAIPILNDTEVKLILLQQSSCQIPLPMMQMMMNGWYQDLLHTHSEDDDWPTEMGNELKHWCQHLDLLPFEFTVNRPFQSGVIYWPIFAAALASNRVPSEISNDFLSGTIFHLRKLRDFDHDWFEPVYRLFINYFANEAR</sequence>
<dbReference type="Proteomes" id="UP000009100">
    <property type="component" value="Chromosome 1"/>
</dbReference>
<dbReference type="AlphaFoldDB" id="B7VNH1"/>
<protein>
    <submittedName>
        <fullName evidence="1">Uncharacterized protein</fullName>
    </submittedName>
</protein>
<reference evidence="1 2" key="1">
    <citation type="submission" date="2009-02" db="EMBL/GenBank/DDBJ databases">
        <title>Vibrio splendidus str. LGP32 complete genome.</title>
        <authorList>
            <person name="Mazel D."/>
            <person name="Le Roux F."/>
        </authorList>
    </citation>
    <scope>NUCLEOTIDE SEQUENCE [LARGE SCALE GENOMIC DNA]</scope>
    <source>
        <strain evidence="1 2">LGP32</strain>
    </source>
</reference>